<proteinExistence type="predicted"/>
<feature type="compositionally biased region" description="Basic and acidic residues" evidence="1">
    <location>
        <begin position="31"/>
        <end position="54"/>
    </location>
</feature>
<dbReference type="AlphaFoldDB" id="A0A2A2FF06"/>
<keyword evidence="3" id="KW-1185">Reference proteome</keyword>
<evidence type="ECO:0000313" key="3">
    <source>
        <dbReference type="Proteomes" id="UP000218083"/>
    </source>
</evidence>
<comment type="caution">
    <text evidence="2">The sequence shown here is derived from an EMBL/GenBank/DDBJ whole genome shotgun (WGS) entry which is preliminary data.</text>
</comment>
<protein>
    <submittedName>
        <fullName evidence="2">Uncharacterized protein</fullName>
    </submittedName>
</protein>
<dbReference type="EMBL" id="NSKC01000005">
    <property type="protein sequence ID" value="PAU83222.1"/>
    <property type="molecule type" value="Genomic_DNA"/>
</dbReference>
<dbReference type="RefSeq" id="WP_095637189.1">
    <property type="nucleotide sequence ID" value="NZ_NSKC01000005.1"/>
</dbReference>
<reference evidence="2 3" key="1">
    <citation type="submission" date="2017-08" db="EMBL/GenBank/DDBJ databases">
        <title>The strain WRN001 was isolated from Binhai saline alkaline soil, Tianjin, China.</title>
        <authorList>
            <person name="Liu D."/>
            <person name="Zhang G."/>
        </authorList>
    </citation>
    <scope>NUCLEOTIDE SEQUENCE [LARGE SCALE GENOMIC DNA]</scope>
    <source>
        <strain evidence="2 3">WN019</strain>
    </source>
</reference>
<sequence>MASDPPAESATERPALRWSDSGGSAAAGAEARGDDRTEGPRDAERAVADDDRDVERLEAELERKEEQLRYVTEQYEELLAEKNERLADDGDDDRGRTTLRSRLAGYLPDLR</sequence>
<feature type="compositionally biased region" description="Low complexity" evidence="1">
    <location>
        <begin position="17"/>
        <end position="30"/>
    </location>
</feature>
<gene>
    <name evidence="2" type="ORF">CK500_10490</name>
</gene>
<feature type="region of interest" description="Disordered" evidence="1">
    <location>
        <begin position="82"/>
        <end position="111"/>
    </location>
</feature>
<evidence type="ECO:0000313" key="2">
    <source>
        <dbReference type="EMBL" id="PAU83222.1"/>
    </source>
</evidence>
<name>A0A2A2FF06_9EURY</name>
<feature type="region of interest" description="Disordered" evidence="1">
    <location>
        <begin position="1"/>
        <end position="54"/>
    </location>
</feature>
<dbReference type="Proteomes" id="UP000218083">
    <property type="component" value="Unassembled WGS sequence"/>
</dbReference>
<accession>A0A2A2FF06</accession>
<evidence type="ECO:0000256" key="1">
    <source>
        <dbReference type="SAM" id="MobiDB-lite"/>
    </source>
</evidence>
<organism evidence="2 3">
    <name type="scientific">Halorubrum salipaludis</name>
    <dbReference type="NCBI Taxonomy" id="2032630"/>
    <lineage>
        <taxon>Archaea</taxon>
        <taxon>Methanobacteriati</taxon>
        <taxon>Methanobacteriota</taxon>
        <taxon>Stenosarchaea group</taxon>
        <taxon>Halobacteria</taxon>
        <taxon>Halobacteriales</taxon>
        <taxon>Haloferacaceae</taxon>
        <taxon>Halorubrum</taxon>
    </lineage>
</organism>
<feature type="compositionally biased region" description="Basic and acidic residues" evidence="1">
    <location>
        <begin position="82"/>
        <end position="96"/>
    </location>
</feature>